<feature type="transmembrane region" description="Helical" evidence="1">
    <location>
        <begin position="20"/>
        <end position="40"/>
    </location>
</feature>
<evidence type="ECO:0000313" key="2">
    <source>
        <dbReference type="EMBL" id="MDD1793203.1"/>
    </source>
</evidence>
<keyword evidence="1" id="KW-1133">Transmembrane helix</keyword>
<sequence>MTNSIKIPLKASLLAIRSHITLFLSYYFIAVIVMTLKGELFNVALRVWSDEPLTFWENGLWQVTLVISFVIALYVYIEDVTRVC</sequence>
<gene>
    <name evidence="2" type="ORF">LRP50_08705</name>
</gene>
<reference evidence="2" key="1">
    <citation type="submission" date="2021-12" db="EMBL/GenBank/DDBJ databases">
        <title>Enterovibrio ZSDZ35 sp. nov. and Enterovibrio ZSDZ42 sp. nov., isolated from coastal seawater in Qingdao.</title>
        <authorList>
            <person name="Zhang P."/>
        </authorList>
    </citation>
    <scope>NUCLEOTIDE SEQUENCE</scope>
    <source>
        <strain evidence="2">ZSDZ42</strain>
    </source>
</reference>
<dbReference type="EMBL" id="JAJUBC010000008">
    <property type="protein sequence ID" value="MDD1793203.1"/>
    <property type="molecule type" value="Genomic_DNA"/>
</dbReference>
<keyword evidence="1" id="KW-0472">Membrane</keyword>
<organism evidence="2 3">
    <name type="scientific">Enterovibrio gelatinilyticus</name>
    <dbReference type="NCBI Taxonomy" id="2899819"/>
    <lineage>
        <taxon>Bacteria</taxon>
        <taxon>Pseudomonadati</taxon>
        <taxon>Pseudomonadota</taxon>
        <taxon>Gammaproteobacteria</taxon>
        <taxon>Vibrionales</taxon>
        <taxon>Vibrionaceae</taxon>
        <taxon>Enterovibrio</taxon>
    </lineage>
</organism>
<protein>
    <submittedName>
        <fullName evidence="2">Uncharacterized protein</fullName>
    </submittedName>
</protein>
<keyword evidence="3" id="KW-1185">Reference proteome</keyword>
<keyword evidence="1" id="KW-0812">Transmembrane</keyword>
<comment type="caution">
    <text evidence="2">The sequence shown here is derived from an EMBL/GenBank/DDBJ whole genome shotgun (WGS) entry which is preliminary data.</text>
</comment>
<feature type="transmembrane region" description="Helical" evidence="1">
    <location>
        <begin position="60"/>
        <end position="77"/>
    </location>
</feature>
<name>A0ABT5QYW6_9GAMM</name>
<dbReference type="Proteomes" id="UP001149400">
    <property type="component" value="Unassembled WGS sequence"/>
</dbReference>
<proteinExistence type="predicted"/>
<evidence type="ECO:0000256" key="1">
    <source>
        <dbReference type="SAM" id="Phobius"/>
    </source>
</evidence>
<dbReference type="RefSeq" id="WP_274164066.1">
    <property type="nucleotide sequence ID" value="NZ_JAJUBC010000008.1"/>
</dbReference>
<accession>A0ABT5QYW6</accession>
<evidence type="ECO:0000313" key="3">
    <source>
        <dbReference type="Proteomes" id="UP001149400"/>
    </source>
</evidence>